<dbReference type="InterPro" id="IPR020821">
    <property type="entry name" value="ENPP1-3/EXOG-like_nuc-like"/>
</dbReference>
<gene>
    <name evidence="14" type="ORF">E7747_14430</name>
</gene>
<dbReference type="CDD" id="cd00091">
    <property type="entry name" value="NUC"/>
    <property type="match status" value="1"/>
</dbReference>
<keyword evidence="15" id="KW-1185">Reference proteome</keyword>
<keyword evidence="5 10" id="KW-0255">Endonuclease</keyword>
<evidence type="ECO:0000313" key="14">
    <source>
        <dbReference type="EMBL" id="QCD43363.1"/>
    </source>
</evidence>
<reference evidence="15" key="1">
    <citation type="submission" date="2019-02" db="EMBL/GenBank/DDBJ databases">
        <title>Isolation and identification of novel species under the genus Muribaculum.</title>
        <authorList>
            <person name="Miyake S."/>
            <person name="Ding Y."/>
            <person name="Low A."/>
            <person name="Soh M."/>
            <person name="Seedorf H."/>
        </authorList>
    </citation>
    <scope>NUCLEOTIDE SEQUENCE [LARGE SCALE GENOMIC DNA]</scope>
    <source>
        <strain evidence="15">H5</strain>
    </source>
</reference>
<dbReference type="GO" id="GO:0016787">
    <property type="term" value="F:hydrolase activity"/>
    <property type="evidence" value="ECO:0007669"/>
    <property type="project" value="UniProtKB-KW"/>
</dbReference>
<dbReference type="InterPro" id="IPR044929">
    <property type="entry name" value="DNA/RNA_non-sp_Endonuclease_sf"/>
</dbReference>
<dbReference type="EC" id="3.1.30.-" evidence="10"/>
<keyword evidence="7" id="KW-0460">Magnesium</keyword>
<evidence type="ECO:0000256" key="1">
    <source>
        <dbReference type="ARBA" id="ARBA00001946"/>
    </source>
</evidence>
<evidence type="ECO:0000259" key="13">
    <source>
        <dbReference type="SMART" id="SM00892"/>
    </source>
</evidence>
<dbReference type="GO" id="GO:0003676">
    <property type="term" value="F:nucleic acid binding"/>
    <property type="evidence" value="ECO:0007669"/>
    <property type="project" value="InterPro"/>
</dbReference>
<feature type="signal peptide" evidence="11">
    <location>
        <begin position="1"/>
        <end position="32"/>
    </location>
</feature>
<dbReference type="GO" id="GO:0046872">
    <property type="term" value="F:metal ion binding"/>
    <property type="evidence" value="ECO:0007669"/>
    <property type="project" value="UniProtKB-KW"/>
</dbReference>
<dbReference type="Pfam" id="PF01223">
    <property type="entry name" value="Endonuclease_NS"/>
    <property type="match status" value="1"/>
</dbReference>
<evidence type="ECO:0000256" key="8">
    <source>
        <dbReference type="PIRSR" id="PIRSR640255-1"/>
    </source>
</evidence>
<dbReference type="InterPro" id="IPR001604">
    <property type="entry name" value="Endo_G_ENPP1-like_dom"/>
</dbReference>
<name>A0A4P7W5R8_9BACT</name>
<dbReference type="RefSeq" id="WP_136416713.1">
    <property type="nucleotide sequence ID" value="NZ_CAXHQF010000017.1"/>
</dbReference>
<keyword evidence="6 10" id="KW-0378">Hydrolase</keyword>
<comment type="cofactor">
    <cofactor evidence="1 10">
        <name>Mg(2+)</name>
        <dbReference type="ChEBI" id="CHEBI:18420"/>
    </cofactor>
</comment>
<keyword evidence="11" id="KW-0732">Signal</keyword>
<evidence type="ECO:0000256" key="9">
    <source>
        <dbReference type="PIRSR" id="PIRSR640255-2"/>
    </source>
</evidence>
<evidence type="ECO:0000256" key="7">
    <source>
        <dbReference type="ARBA" id="ARBA00022842"/>
    </source>
</evidence>
<dbReference type="SMART" id="SM00892">
    <property type="entry name" value="Endonuclease_NS"/>
    <property type="match status" value="1"/>
</dbReference>
<evidence type="ECO:0000256" key="3">
    <source>
        <dbReference type="ARBA" id="ARBA00022722"/>
    </source>
</evidence>
<dbReference type="EMBL" id="CP039396">
    <property type="protein sequence ID" value="QCD43363.1"/>
    <property type="molecule type" value="Genomic_DNA"/>
</dbReference>
<dbReference type="PANTHER" id="PTHR13966">
    <property type="entry name" value="ENDONUCLEASE RELATED"/>
    <property type="match status" value="1"/>
</dbReference>
<feature type="active site" description="Proton acceptor" evidence="8">
    <location>
        <position position="134"/>
    </location>
</feature>
<accession>A0A4P7W5R8</accession>
<evidence type="ECO:0000256" key="11">
    <source>
        <dbReference type="SAM" id="SignalP"/>
    </source>
</evidence>
<protein>
    <recommendedName>
        <fullName evidence="10">Endonuclease</fullName>
        <ecNumber evidence="10">3.1.30.-</ecNumber>
    </recommendedName>
</protein>
<dbReference type="SUPFAM" id="SSF54060">
    <property type="entry name" value="His-Me finger endonucleases"/>
    <property type="match status" value="1"/>
</dbReference>
<feature type="domain" description="ENPP1-3/EXOG-like endonuclease/phosphodiesterase" evidence="12">
    <location>
        <begin position="74"/>
        <end position="266"/>
    </location>
</feature>
<dbReference type="InterPro" id="IPR040255">
    <property type="entry name" value="Non-specific_endonuclease"/>
</dbReference>
<evidence type="ECO:0000256" key="2">
    <source>
        <dbReference type="ARBA" id="ARBA00010052"/>
    </source>
</evidence>
<dbReference type="AlphaFoldDB" id="A0A4P7W5R8"/>
<dbReference type="InterPro" id="IPR044925">
    <property type="entry name" value="His-Me_finger_sf"/>
</dbReference>
<evidence type="ECO:0000256" key="4">
    <source>
        <dbReference type="ARBA" id="ARBA00022723"/>
    </source>
</evidence>
<feature type="chain" id="PRO_5020353266" description="Endonuclease" evidence="11">
    <location>
        <begin position="33"/>
        <end position="289"/>
    </location>
</feature>
<evidence type="ECO:0000313" key="15">
    <source>
        <dbReference type="Proteomes" id="UP000297149"/>
    </source>
</evidence>
<feature type="domain" description="DNA/RNA non-specific endonuclease/pyrophosphatase/phosphodiesterase" evidence="13">
    <location>
        <begin position="73"/>
        <end position="266"/>
    </location>
</feature>
<dbReference type="Proteomes" id="UP000297149">
    <property type="component" value="Chromosome"/>
</dbReference>
<evidence type="ECO:0000256" key="5">
    <source>
        <dbReference type="ARBA" id="ARBA00022759"/>
    </source>
</evidence>
<dbReference type="Gene3D" id="3.40.570.10">
    <property type="entry name" value="Extracellular Endonuclease, subunit A"/>
    <property type="match status" value="1"/>
</dbReference>
<comment type="similarity">
    <text evidence="2 10">Belongs to the DNA/RNA non-specific endonuclease family.</text>
</comment>
<keyword evidence="3 10" id="KW-0540">Nuclease</keyword>
<proteinExistence type="inferred from homology"/>
<dbReference type="InterPro" id="IPR018524">
    <property type="entry name" value="DNA/RNA_endonuclease_AS"/>
</dbReference>
<organism evidence="14 15">
    <name type="scientific">Duncaniella dubosii</name>
    <dbReference type="NCBI Taxonomy" id="2518971"/>
    <lineage>
        <taxon>Bacteria</taxon>
        <taxon>Pseudomonadati</taxon>
        <taxon>Bacteroidota</taxon>
        <taxon>Bacteroidia</taxon>
        <taxon>Bacteroidales</taxon>
        <taxon>Muribaculaceae</taxon>
        <taxon>Duncaniella</taxon>
    </lineage>
</organism>
<dbReference type="PROSITE" id="PS01070">
    <property type="entry name" value="NUCLEASE_NON_SPEC"/>
    <property type="match status" value="1"/>
</dbReference>
<evidence type="ECO:0000259" key="12">
    <source>
        <dbReference type="SMART" id="SM00477"/>
    </source>
</evidence>
<evidence type="ECO:0000256" key="10">
    <source>
        <dbReference type="RuleBase" id="RU366055"/>
    </source>
</evidence>
<sequence length="289" mass="32496">MATKRKRKKKKTSTPNKLYRTLLVLALVAACAYLGEKLDGKEQQTDVVNVAHGEYGNLMAVKTNPSLKEVVKSYKGMDLSFNPQYHIPNWVSWELTADETDGNVARSNKFSADPEMEGSAETWDYSYSGYDRGHMAPAGDMRWDKEAMSQTFYMTNICPQVKTLNAGSWKNLEEKCRQWAEADSAIYIVCGPVIDGKPIEYIGDSRVYVPRKFFKVIISPYTTPARGIGFIMPNGKVEGGMQACAVTIDSVEALTGHDFFAALPDDIESDVESQCDFHYWSTHRPRKKK</sequence>
<keyword evidence="4 9" id="KW-0479">Metal-binding</keyword>
<evidence type="ECO:0000256" key="6">
    <source>
        <dbReference type="ARBA" id="ARBA00022801"/>
    </source>
</evidence>
<dbReference type="KEGG" id="ddb:E7747_14430"/>
<dbReference type="SMART" id="SM00477">
    <property type="entry name" value="NUC"/>
    <property type="match status" value="1"/>
</dbReference>
<dbReference type="PROSITE" id="PS51257">
    <property type="entry name" value="PROKAR_LIPOPROTEIN"/>
    <property type="match status" value="1"/>
</dbReference>
<dbReference type="GO" id="GO:0004519">
    <property type="term" value="F:endonuclease activity"/>
    <property type="evidence" value="ECO:0007669"/>
    <property type="project" value="UniProtKB-UniRule"/>
</dbReference>
<dbReference type="PANTHER" id="PTHR13966:SF5">
    <property type="entry name" value="ENDONUCLEASE G, MITOCHONDRIAL"/>
    <property type="match status" value="1"/>
</dbReference>
<feature type="binding site" evidence="9">
    <location>
        <position position="165"/>
    </location>
    <ligand>
        <name>Mg(2+)</name>
        <dbReference type="ChEBI" id="CHEBI:18420"/>
        <note>catalytic</note>
    </ligand>
</feature>